<evidence type="ECO:0000256" key="1">
    <source>
        <dbReference type="ARBA" id="ARBA00006594"/>
    </source>
</evidence>
<dbReference type="EC" id="2.1.1.72" evidence="2"/>
<gene>
    <name evidence="7" type="ORF">SAMN02745355_1214</name>
</gene>
<dbReference type="GO" id="GO:0043565">
    <property type="term" value="F:sequence-specific DNA binding"/>
    <property type="evidence" value="ECO:0007669"/>
    <property type="project" value="TreeGrafter"/>
</dbReference>
<evidence type="ECO:0000256" key="4">
    <source>
        <dbReference type="ARBA" id="ARBA00022679"/>
    </source>
</evidence>
<comment type="catalytic activity">
    <reaction evidence="6">
        <text>a 2'-deoxyadenosine in DNA + S-adenosyl-L-methionine = an N(6)-methyl-2'-deoxyadenosine in DNA + S-adenosyl-L-homocysteine + H(+)</text>
        <dbReference type="Rhea" id="RHEA:15197"/>
        <dbReference type="Rhea" id="RHEA-COMP:12418"/>
        <dbReference type="Rhea" id="RHEA-COMP:12419"/>
        <dbReference type="ChEBI" id="CHEBI:15378"/>
        <dbReference type="ChEBI" id="CHEBI:57856"/>
        <dbReference type="ChEBI" id="CHEBI:59789"/>
        <dbReference type="ChEBI" id="CHEBI:90615"/>
        <dbReference type="ChEBI" id="CHEBI:90616"/>
        <dbReference type="EC" id="2.1.1.72"/>
    </reaction>
</comment>
<organism evidence="7 8">
    <name type="scientific">Picrophilus torridus (strain ATCC 700027 / DSM 9790 / JCM 10055 / NBRC 100828 / KAW 2/3)</name>
    <dbReference type="NCBI Taxonomy" id="1122961"/>
    <lineage>
        <taxon>Archaea</taxon>
        <taxon>Methanobacteriati</taxon>
        <taxon>Thermoplasmatota</taxon>
        <taxon>Thermoplasmata</taxon>
        <taxon>Thermoplasmatales</taxon>
        <taxon>Picrophilaceae</taxon>
        <taxon>Picrophilus</taxon>
    </lineage>
</organism>
<proteinExistence type="inferred from homology"/>
<reference evidence="7 8" key="1">
    <citation type="submission" date="2017-04" db="EMBL/GenBank/DDBJ databases">
        <authorList>
            <person name="Varghese N."/>
            <person name="Submissions S."/>
        </authorList>
    </citation>
    <scope>NUCLEOTIDE SEQUENCE [LARGE SCALE GENOMIC DNA]</scope>
    <source>
        <strain evidence="7 8">DSM 9789</strain>
    </source>
</reference>
<keyword evidence="8" id="KW-1185">Reference proteome</keyword>
<dbReference type="PRINTS" id="PR00505">
    <property type="entry name" value="D12N6MTFRASE"/>
</dbReference>
<evidence type="ECO:0000313" key="8">
    <source>
        <dbReference type="Proteomes" id="UP000192315"/>
    </source>
</evidence>
<evidence type="ECO:0000256" key="2">
    <source>
        <dbReference type="ARBA" id="ARBA00011900"/>
    </source>
</evidence>
<dbReference type="AlphaFoldDB" id="A0A8G2FXL1"/>
<evidence type="ECO:0000256" key="6">
    <source>
        <dbReference type="ARBA" id="ARBA00047942"/>
    </source>
</evidence>
<dbReference type="Gene3D" id="3.40.50.150">
    <property type="entry name" value="Vaccinia Virus protein VP39"/>
    <property type="match status" value="1"/>
</dbReference>
<dbReference type="GO" id="GO:1904047">
    <property type="term" value="F:S-adenosyl-L-methionine binding"/>
    <property type="evidence" value="ECO:0007669"/>
    <property type="project" value="TreeGrafter"/>
</dbReference>
<dbReference type="Proteomes" id="UP000192315">
    <property type="component" value="Unassembled WGS sequence"/>
</dbReference>
<dbReference type="RefSeq" id="WP_084272998.1">
    <property type="nucleotide sequence ID" value="NZ_FWYE01000003.1"/>
</dbReference>
<dbReference type="GO" id="GO:0009007">
    <property type="term" value="F:site-specific DNA-methyltransferase (adenine-specific) activity"/>
    <property type="evidence" value="ECO:0007669"/>
    <property type="project" value="UniProtKB-EC"/>
</dbReference>
<keyword evidence="5" id="KW-0949">S-adenosyl-L-methionine</keyword>
<comment type="caution">
    <text evidence="7">The sequence shown here is derived from an EMBL/GenBank/DDBJ whole genome shotgun (WGS) entry which is preliminary data.</text>
</comment>
<dbReference type="GO" id="GO:0032259">
    <property type="term" value="P:methylation"/>
    <property type="evidence" value="ECO:0007669"/>
    <property type="project" value="UniProtKB-KW"/>
</dbReference>
<accession>A0A8G2FXL1</accession>
<dbReference type="InterPro" id="IPR012327">
    <property type="entry name" value="MeTrfase_D12"/>
</dbReference>
<protein>
    <recommendedName>
        <fullName evidence="2">site-specific DNA-methyltransferase (adenine-specific)</fullName>
        <ecNumber evidence="2">2.1.1.72</ecNumber>
    </recommendedName>
</protein>
<dbReference type="Pfam" id="PF02086">
    <property type="entry name" value="MethyltransfD12"/>
    <property type="match status" value="1"/>
</dbReference>
<dbReference type="SUPFAM" id="SSF53335">
    <property type="entry name" value="S-adenosyl-L-methionine-dependent methyltransferases"/>
    <property type="match status" value="1"/>
</dbReference>
<dbReference type="GO" id="GO:0006298">
    <property type="term" value="P:mismatch repair"/>
    <property type="evidence" value="ECO:0007669"/>
    <property type="project" value="TreeGrafter"/>
</dbReference>
<keyword evidence="3 7" id="KW-0489">Methyltransferase</keyword>
<evidence type="ECO:0000313" key="7">
    <source>
        <dbReference type="EMBL" id="SMD31286.1"/>
    </source>
</evidence>
<dbReference type="GO" id="GO:0009307">
    <property type="term" value="P:DNA restriction-modification system"/>
    <property type="evidence" value="ECO:0007669"/>
    <property type="project" value="InterPro"/>
</dbReference>
<dbReference type="InterPro" id="IPR029063">
    <property type="entry name" value="SAM-dependent_MTases_sf"/>
</dbReference>
<evidence type="ECO:0000256" key="3">
    <source>
        <dbReference type="ARBA" id="ARBA00022603"/>
    </source>
</evidence>
<keyword evidence="4" id="KW-0808">Transferase</keyword>
<comment type="similarity">
    <text evidence="1">Belongs to the N(4)/N(6)-methyltransferase family.</text>
</comment>
<dbReference type="PANTHER" id="PTHR30481">
    <property type="entry name" value="DNA ADENINE METHYLASE"/>
    <property type="match status" value="1"/>
</dbReference>
<name>A0A8G2FXL1_PICTO</name>
<evidence type="ECO:0000256" key="5">
    <source>
        <dbReference type="ARBA" id="ARBA00022691"/>
    </source>
</evidence>
<dbReference type="Gene3D" id="1.10.1020.10">
    <property type="entry name" value="Adenine-specific Methyltransferase, Domain 2"/>
    <property type="match status" value="1"/>
</dbReference>
<dbReference type="EMBL" id="FWYE01000003">
    <property type="protein sequence ID" value="SMD31286.1"/>
    <property type="molecule type" value="Genomic_DNA"/>
</dbReference>
<dbReference type="InterPro" id="IPR023095">
    <property type="entry name" value="Ade_MeTrfase_dom_2"/>
</dbReference>
<sequence>MNILIKYPGSKGSLLNDIKDVFNRSSCSRLVDVFGGSGIVLLNLDAGEKIYNDINMDLVNLFKTLKYKYNDLYKMIKTLKNREVFDYYKYNIDSMGKNDVERAFKTFYLLNTTFGGQGNTYIKHDKSKFNLVSRIINNMENLRINISSWIIENLDYKYLIKKYDGKNTFFYIDPPYNGKRWYDFDIDSYKTLNSLISKMQGKYLMNFIMDDGIINIFGNPAFIRKYISTGNSYRYYYFYTNVR</sequence>